<reference evidence="4 5" key="1">
    <citation type="submission" date="2016-12" db="EMBL/GenBank/DDBJ databases">
        <title>Trade-off between light-utilization and light-protection in marine flavobacteria.</title>
        <authorList>
            <person name="Kumagai Y."/>
            <person name="Yoshizawa S."/>
            <person name="Kogure K."/>
            <person name="Iwasaki W."/>
        </authorList>
    </citation>
    <scope>NUCLEOTIDE SEQUENCE [LARGE SCALE GENOMIC DNA]</scope>
    <source>
        <strain evidence="4 5">KCTC 12100</strain>
    </source>
</reference>
<dbReference type="AlphaFoldDB" id="A0A2P6CCF8"/>
<evidence type="ECO:0000256" key="2">
    <source>
        <dbReference type="SAM" id="SignalP"/>
    </source>
</evidence>
<dbReference type="Gene3D" id="2.60.120.430">
    <property type="entry name" value="Galactose-binding lectin"/>
    <property type="match status" value="1"/>
</dbReference>
<keyword evidence="5" id="KW-1185">Reference proteome</keyword>
<dbReference type="InterPro" id="IPR008979">
    <property type="entry name" value="Galactose-bd-like_sf"/>
</dbReference>
<keyword evidence="1" id="KW-0378">Hydrolase</keyword>
<comment type="caution">
    <text evidence="4">The sequence shown here is derived from an EMBL/GenBank/DDBJ whole genome shotgun (WGS) entry which is preliminary data.</text>
</comment>
<evidence type="ECO:0000313" key="4">
    <source>
        <dbReference type="EMBL" id="PQJ72582.1"/>
    </source>
</evidence>
<name>A0A2P6CCF8_9FLAO</name>
<dbReference type="EMBL" id="MSCK01000001">
    <property type="protein sequence ID" value="PQJ72582.1"/>
    <property type="molecule type" value="Genomic_DNA"/>
</dbReference>
<dbReference type="GO" id="GO:0016798">
    <property type="term" value="F:hydrolase activity, acting on glycosyl bonds"/>
    <property type="evidence" value="ECO:0007669"/>
    <property type="project" value="InterPro"/>
</dbReference>
<proteinExistence type="predicted"/>
<evidence type="ECO:0000313" key="5">
    <source>
        <dbReference type="Proteomes" id="UP000247345"/>
    </source>
</evidence>
<gene>
    <name evidence="4" type="ORF">BTO14_04635</name>
</gene>
<feature type="chain" id="PRO_5015113293" description="CBM-cenC domain-containing protein" evidence="2">
    <location>
        <begin position="22"/>
        <end position="666"/>
    </location>
</feature>
<feature type="signal peptide" evidence="2">
    <location>
        <begin position="1"/>
        <end position="21"/>
    </location>
</feature>
<feature type="domain" description="CBM-cenC" evidence="3">
    <location>
        <begin position="525"/>
        <end position="649"/>
    </location>
</feature>
<dbReference type="RefSeq" id="WP_105048240.1">
    <property type="nucleotide sequence ID" value="NZ_CP150661.1"/>
</dbReference>
<dbReference type="Pfam" id="PF02018">
    <property type="entry name" value="CBM_4_9"/>
    <property type="match status" value="2"/>
</dbReference>
<keyword evidence="2" id="KW-0732">Signal</keyword>
<dbReference type="Proteomes" id="UP000247345">
    <property type="component" value="Unassembled WGS sequence"/>
</dbReference>
<protein>
    <recommendedName>
        <fullName evidence="3">CBM-cenC domain-containing protein</fullName>
    </recommendedName>
</protein>
<dbReference type="Gene3D" id="2.60.120.260">
    <property type="entry name" value="Galactose-binding domain-like"/>
    <property type="match status" value="2"/>
</dbReference>
<dbReference type="InterPro" id="IPR003305">
    <property type="entry name" value="CenC_carb-bd"/>
</dbReference>
<evidence type="ECO:0000256" key="1">
    <source>
        <dbReference type="ARBA" id="ARBA00022801"/>
    </source>
</evidence>
<sequence length="666" mass="71090">MKKIKIIYKALILLLIINACTEEDRSLDFLDTIAAPTNVAASYNLSQDNSGLVTILPTADGGSYFDVSFGDATPEEKGIEAGKSAQHTYVEGTYTIKIVAYNTKGDTTEATQELVVSFKAPENLEVTLENDVAVSKQVNVTATADYAATFEFYSGEDGVTQPVLTGNIGDVISYQYPTAGTYSVKVIAKGGAVETTTYTADFEVTEILVPIVAAQKPATRDAADVISIFSDKYTQTTVDSFTTDWSSLALQEVITVDADNVLAYRDLNYAGIITEASPIDASSMEFVHFDIWTTNVDTFKLKFVDFNGTGYNDGADNIEFEVENTITEKGKWLSFNIPLSEFTGVPFSDINQIVIAAAPQGTVFLDNLYFYKASTNTPAFDDGLLINGDFENGSDAWLIGIDDSSSAPVVTDAGNTYYSVNVTAAGQPYDVNTSQKVEIIQGNTYTLTFDAWSDVNRPILAGIGLSADPWSNDSKTVDITTTKATYSVTLSAAEFGASNARVIFDLGAAVGMVNLDNVSLIIGTGNIIVNGDFENGSDAWLIGVDDTTSAPVATDGGNTYYSVNVTAAGNSYDVNASQKLEIIQGSTYTLTFDAWSDVNRPIIAGIGLSADPWSNDSKTVEITPTRTTYSVTLSAAEFGASDARVIFDLGAAVGMVNLDDVSLSSN</sequence>
<feature type="domain" description="CBM-cenC" evidence="3">
    <location>
        <begin position="384"/>
        <end position="507"/>
    </location>
</feature>
<dbReference type="OrthoDB" id="5381604at2"/>
<evidence type="ECO:0000259" key="3">
    <source>
        <dbReference type="Pfam" id="PF02018"/>
    </source>
</evidence>
<dbReference type="SUPFAM" id="SSF49785">
    <property type="entry name" value="Galactose-binding domain-like"/>
    <property type="match status" value="3"/>
</dbReference>
<accession>A0A2P6CCF8</accession>
<organism evidence="4 5">
    <name type="scientific">Polaribacter butkevichii</name>
    <dbReference type="NCBI Taxonomy" id="218490"/>
    <lineage>
        <taxon>Bacteria</taxon>
        <taxon>Pseudomonadati</taxon>
        <taxon>Bacteroidota</taxon>
        <taxon>Flavobacteriia</taxon>
        <taxon>Flavobacteriales</taxon>
        <taxon>Flavobacteriaceae</taxon>
    </lineage>
</organism>